<dbReference type="Gene3D" id="6.10.250.1770">
    <property type="match status" value="1"/>
</dbReference>
<protein>
    <submittedName>
        <fullName evidence="4 5">Ribosomal RNA-processing protein 7 homolog A</fullName>
    </submittedName>
</protein>
<dbReference type="RefSeq" id="XP_039132161.1">
    <property type="nucleotide sequence ID" value="XM_039276227.1"/>
</dbReference>
<evidence type="ECO:0000256" key="1">
    <source>
        <dbReference type="ARBA" id="ARBA00006110"/>
    </source>
</evidence>
<dbReference type="CDD" id="cd12951">
    <property type="entry name" value="RRP7_Rrp7A"/>
    <property type="match status" value="1"/>
</dbReference>
<evidence type="ECO:0000259" key="2">
    <source>
        <dbReference type="Pfam" id="PF12923"/>
    </source>
</evidence>
<accession>A0AB40BXF8</accession>
<evidence type="ECO:0000313" key="4">
    <source>
        <dbReference type="RefSeq" id="XP_039132160.1"/>
    </source>
</evidence>
<dbReference type="InterPro" id="IPR024326">
    <property type="entry name" value="RRP7_C"/>
</dbReference>
<dbReference type="GeneID" id="120268952"/>
<dbReference type="PANTHER" id="PTHR13191:SF0">
    <property type="entry name" value="RIBOSOMAL RNA-PROCESSING PROTEIN 7 HOMOLOG A-RELATED"/>
    <property type="match status" value="1"/>
</dbReference>
<reference evidence="4 5" key="1">
    <citation type="submission" date="2025-04" db="UniProtKB">
        <authorList>
            <consortium name="RefSeq"/>
        </authorList>
    </citation>
    <scope>IDENTIFICATION</scope>
</reference>
<dbReference type="PANTHER" id="PTHR13191">
    <property type="entry name" value="RIBOSOMAL RNA PROCESSING PROTEIN 7-RELATED"/>
    <property type="match status" value="1"/>
</dbReference>
<dbReference type="RefSeq" id="XP_039132160.1">
    <property type="nucleotide sequence ID" value="XM_039276226.1"/>
</dbReference>
<gene>
    <name evidence="4 5" type="primary">LOC120268952</name>
</gene>
<proteinExistence type="inferred from homology"/>
<name>A0AB40BXF8_DIOCR</name>
<dbReference type="GO" id="GO:0000028">
    <property type="term" value="P:ribosomal small subunit assembly"/>
    <property type="evidence" value="ECO:0007669"/>
    <property type="project" value="TreeGrafter"/>
</dbReference>
<dbReference type="AlphaFoldDB" id="A0AB40BXF8"/>
<dbReference type="GO" id="GO:0034456">
    <property type="term" value="C:UTP-C complex"/>
    <property type="evidence" value="ECO:0007669"/>
    <property type="project" value="TreeGrafter"/>
</dbReference>
<comment type="similarity">
    <text evidence="1">Belongs to the RRP7 family.</text>
</comment>
<dbReference type="GO" id="GO:0032545">
    <property type="term" value="C:CURI complex"/>
    <property type="evidence" value="ECO:0007669"/>
    <property type="project" value="TreeGrafter"/>
</dbReference>
<evidence type="ECO:0000313" key="3">
    <source>
        <dbReference type="Proteomes" id="UP001515500"/>
    </source>
</evidence>
<sequence>MHWLETNTPGATSSIYVKEPNASNVKIEPGTSPRIKKAKKGKKHMTRMEREVTKNEEKHLLMPKIKLEENINEIDDAMVDQISAVDEDCSRGMKKWLIEHKQRRPGLKILQQRIDEFIIAHEEEQEQARKEQEARAAEGGWTVVVHHKGRKKTTEAETGVTVGSVAQAAVMDKMAKKKAQEPVSNFYRFQRREAQRNEVMMLQSKFEQDRKRIQQLRAARKFRPY</sequence>
<dbReference type="GO" id="GO:0006364">
    <property type="term" value="P:rRNA processing"/>
    <property type="evidence" value="ECO:0007669"/>
    <property type="project" value="TreeGrafter"/>
</dbReference>
<dbReference type="InterPro" id="IPR040446">
    <property type="entry name" value="RRP7"/>
</dbReference>
<dbReference type="Proteomes" id="UP001515500">
    <property type="component" value="Chromosome 9"/>
</dbReference>
<evidence type="ECO:0000313" key="5">
    <source>
        <dbReference type="RefSeq" id="XP_039132161.1"/>
    </source>
</evidence>
<dbReference type="Pfam" id="PF12923">
    <property type="entry name" value="RRP7"/>
    <property type="match status" value="1"/>
</dbReference>
<keyword evidence="3" id="KW-1185">Reference proteome</keyword>
<organism evidence="3 5">
    <name type="scientific">Dioscorea cayennensis subsp. rotundata</name>
    <name type="common">White Guinea yam</name>
    <name type="synonym">Dioscorea rotundata</name>
    <dbReference type="NCBI Taxonomy" id="55577"/>
    <lineage>
        <taxon>Eukaryota</taxon>
        <taxon>Viridiplantae</taxon>
        <taxon>Streptophyta</taxon>
        <taxon>Embryophyta</taxon>
        <taxon>Tracheophyta</taxon>
        <taxon>Spermatophyta</taxon>
        <taxon>Magnoliopsida</taxon>
        <taxon>Liliopsida</taxon>
        <taxon>Dioscoreales</taxon>
        <taxon>Dioscoreaceae</taxon>
        <taxon>Dioscorea</taxon>
    </lineage>
</organism>
<feature type="domain" description="Ribosomal RNA-processing protein 7 C-terminal" evidence="2">
    <location>
        <begin position="102"/>
        <end position="225"/>
    </location>
</feature>